<keyword evidence="2" id="KW-1185">Reference proteome</keyword>
<dbReference type="EnsemblPlants" id="ORUFI08G14130.1">
    <property type="protein sequence ID" value="ORUFI08G14130.1"/>
    <property type="gene ID" value="ORUFI08G14130"/>
</dbReference>
<reference evidence="1" key="2">
    <citation type="submission" date="2015-06" db="UniProtKB">
        <authorList>
            <consortium name="EnsemblPlants"/>
        </authorList>
    </citation>
    <scope>IDENTIFICATION</scope>
</reference>
<dbReference type="HOGENOM" id="CLU_2447204_0_0_1"/>
<reference evidence="2" key="1">
    <citation type="submission" date="2013-06" db="EMBL/GenBank/DDBJ databases">
        <authorList>
            <person name="Zhao Q."/>
        </authorList>
    </citation>
    <scope>NUCLEOTIDE SEQUENCE</scope>
    <source>
        <strain evidence="2">cv. W1943</strain>
    </source>
</reference>
<dbReference type="AlphaFoldDB" id="A0A0E0QI51"/>
<sequence>MKTHHQVPQPSRSQLKVQPEISQVKRRFHLQQGIEPSSLEWTILDLKPHHQVPQPSRSRLKVQPEISQVKRRFQLQQEIEPSSPEWRSCA</sequence>
<accession>A0A0E0QI51</accession>
<name>A0A0E0QI51_ORYRU</name>
<dbReference type="Gramene" id="ORUFI08G14130.1">
    <property type="protein sequence ID" value="ORUFI08G14130.1"/>
    <property type="gene ID" value="ORUFI08G14130"/>
</dbReference>
<organism evidence="1 2">
    <name type="scientific">Oryza rufipogon</name>
    <name type="common">Brownbeard rice</name>
    <name type="synonym">Asian wild rice</name>
    <dbReference type="NCBI Taxonomy" id="4529"/>
    <lineage>
        <taxon>Eukaryota</taxon>
        <taxon>Viridiplantae</taxon>
        <taxon>Streptophyta</taxon>
        <taxon>Embryophyta</taxon>
        <taxon>Tracheophyta</taxon>
        <taxon>Spermatophyta</taxon>
        <taxon>Magnoliopsida</taxon>
        <taxon>Liliopsida</taxon>
        <taxon>Poales</taxon>
        <taxon>Poaceae</taxon>
        <taxon>BOP clade</taxon>
        <taxon>Oryzoideae</taxon>
        <taxon>Oryzeae</taxon>
        <taxon>Oryzinae</taxon>
        <taxon>Oryza</taxon>
    </lineage>
</organism>
<evidence type="ECO:0000313" key="2">
    <source>
        <dbReference type="Proteomes" id="UP000008022"/>
    </source>
</evidence>
<evidence type="ECO:0000313" key="1">
    <source>
        <dbReference type="EnsemblPlants" id="ORUFI08G14130.1"/>
    </source>
</evidence>
<dbReference type="Proteomes" id="UP000008022">
    <property type="component" value="Unassembled WGS sequence"/>
</dbReference>
<protein>
    <submittedName>
        <fullName evidence="1">Uncharacterized protein</fullName>
    </submittedName>
</protein>
<proteinExistence type="predicted"/>